<reference evidence="1 2" key="1">
    <citation type="journal article" date="2024" name="Ann. Entomol. Soc. Am.">
        <title>Genomic analyses of the southern and eastern yellowjacket wasps (Hymenoptera: Vespidae) reveal evolutionary signatures of social life.</title>
        <authorList>
            <person name="Catto M.A."/>
            <person name="Caine P.B."/>
            <person name="Orr S.E."/>
            <person name="Hunt B.G."/>
            <person name="Goodisman M.A.D."/>
        </authorList>
    </citation>
    <scope>NUCLEOTIDE SEQUENCE [LARGE SCALE GENOMIC DNA]</scope>
    <source>
        <strain evidence="1">232</strain>
        <tissue evidence="1">Head and thorax</tissue>
    </source>
</reference>
<organism evidence="1 2">
    <name type="scientific">Vespula maculifrons</name>
    <name type="common">Eastern yellow jacket</name>
    <name type="synonym">Wasp</name>
    <dbReference type="NCBI Taxonomy" id="7453"/>
    <lineage>
        <taxon>Eukaryota</taxon>
        <taxon>Metazoa</taxon>
        <taxon>Ecdysozoa</taxon>
        <taxon>Arthropoda</taxon>
        <taxon>Hexapoda</taxon>
        <taxon>Insecta</taxon>
        <taxon>Pterygota</taxon>
        <taxon>Neoptera</taxon>
        <taxon>Endopterygota</taxon>
        <taxon>Hymenoptera</taxon>
        <taxon>Apocrita</taxon>
        <taxon>Aculeata</taxon>
        <taxon>Vespoidea</taxon>
        <taxon>Vespidae</taxon>
        <taxon>Vespinae</taxon>
        <taxon>Vespula</taxon>
    </lineage>
</organism>
<dbReference type="EMBL" id="JAYRBN010000074">
    <property type="protein sequence ID" value="KAL2733467.1"/>
    <property type="molecule type" value="Genomic_DNA"/>
</dbReference>
<name>A0ABD2BL10_VESMC</name>
<comment type="caution">
    <text evidence="1">The sequence shown here is derived from an EMBL/GenBank/DDBJ whole genome shotgun (WGS) entry which is preliminary data.</text>
</comment>
<keyword evidence="2" id="KW-1185">Reference proteome</keyword>
<dbReference type="Proteomes" id="UP001607303">
    <property type="component" value="Unassembled WGS sequence"/>
</dbReference>
<proteinExistence type="predicted"/>
<evidence type="ECO:0000313" key="1">
    <source>
        <dbReference type="EMBL" id="KAL2733467.1"/>
    </source>
</evidence>
<evidence type="ECO:0000313" key="2">
    <source>
        <dbReference type="Proteomes" id="UP001607303"/>
    </source>
</evidence>
<accession>A0ABD2BL10</accession>
<gene>
    <name evidence="1" type="ORF">V1477_014435</name>
</gene>
<sequence length="100" mass="11862">MKNATINMLNLPFQSGTYFVDGNISQEINEFIIVNILFKSFLLLKESEHVQVVLKLDPDLKQSINVKLLIIKTTYRLLLKYYTKTYLYFRTSIQQKQRIK</sequence>
<protein>
    <submittedName>
        <fullName evidence="1">Uncharacterized protein</fullName>
    </submittedName>
</protein>
<dbReference type="AlphaFoldDB" id="A0ABD2BL10"/>